<evidence type="ECO:0008006" key="5">
    <source>
        <dbReference type="Google" id="ProtNLM"/>
    </source>
</evidence>
<proteinExistence type="predicted"/>
<keyword evidence="2" id="KW-0812">Transmembrane</keyword>
<feature type="region of interest" description="Disordered" evidence="1">
    <location>
        <begin position="266"/>
        <end position="298"/>
    </location>
</feature>
<feature type="region of interest" description="Disordered" evidence="1">
    <location>
        <begin position="319"/>
        <end position="344"/>
    </location>
</feature>
<feature type="compositionally biased region" description="Low complexity" evidence="1">
    <location>
        <begin position="266"/>
        <end position="275"/>
    </location>
</feature>
<sequence length="392" mass="41476">MKLSLKTLRAMNLKKLPLQKLKLQFLKLQNAQSSSKRDRPLVNSSSAAKQPLTLSKGLPNRLSQVFSQESKSSRIALNLVLVRPWVLVAGFWLVSVASAGMAFDGLISPKKLTMALPEPALDTAANTPARSFLNVELGDADIGSTQVDPPTAEAVAAPKTTATSTQSDFPVWPLGLLVGTCATGCLVMSRRRAMARLAAVRSRQATRRDANGQVRKPHFASQLSSKTPAARLAATKIAGAKATGAQSPGLKMASVKAPMKTAAKVSASVKSSASKPSGGRSGFSSMVKNRRQRHRRPAVSVPAIAGTQVLVSRSAAQKATAQRMTPQKATAKKTSASSATQFSPRPIKRAPSQIASRPSVVSVVPASESHVLDWTNGSLAHQLDVRPQRSAM</sequence>
<feature type="region of interest" description="Disordered" evidence="1">
    <location>
        <begin position="204"/>
        <end position="227"/>
    </location>
</feature>
<feature type="compositionally biased region" description="Basic residues" evidence="1">
    <location>
        <begin position="288"/>
        <end position="297"/>
    </location>
</feature>
<feature type="compositionally biased region" description="Low complexity" evidence="1">
    <location>
        <begin position="328"/>
        <end position="340"/>
    </location>
</feature>
<name>A0A2W4WSQ0_9CYAN</name>
<organism evidence="3 4">
    <name type="scientific">Phormidesmis priestleyi</name>
    <dbReference type="NCBI Taxonomy" id="268141"/>
    <lineage>
        <taxon>Bacteria</taxon>
        <taxon>Bacillati</taxon>
        <taxon>Cyanobacteriota</taxon>
        <taxon>Cyanophyceae</taxon>
        <taxon>Leptolyngbyales</taxon>
        <taxon>Leptolyngbyaceae</taxon>
        <taxon>Phormidesmis</taxon>
    </lineage>
</organism>
<keyword evidence="2" id="KW-0472">Membrane</keyword>
<reference evidence="3 4" key="2">
    <citation type="submission" date="2018-06" db="EMBL/GenBank/DDBJ databases">
        <title>Metagenomic assembly of (sub)arctic Cyanobacteria and their associated microbiome from non-axenic cultures.</title>
        <authorList>
            <person name="Baurain D."/>
        </authorList>
    </citation>
    <scope>NUCLEOTIDE SEQUENCE [LARGE SCALE GENOMIC DNA]</scope>
    <source>
        <strain evidence="3">ULC027bin1</strain>
    </source>
</reference>
<comment type="caution">
    <text evidence="3">The sequence shown here is derived from an EMBL/GenBank/DDBJ whole genome shotgun (WGS) entry which is preliminary data.</text>
</comment>
<evidence type="ECO:0000313" key="3">
    <source>
        <dbReference type="EMBL" id="PZO48233.1"/>
    </source>
</evidence>
<dbReference type="EMBL" id="QBMP01000245">
    <property type="protein sequence ID" value="PZO48233.1"/>
    <property type="molecule type" value="Genomic_DNA"/>
</dbReference>
<keyword evidence="2" id="KW-1133">Transmembrane helix</keyword>
<evidence type="ECO:0000313" key="4">
    <source>
        <dbReference type="Proteomes" id="UP000249794"/>
    </source>
</evidence>
<evidence type="ECO:0000256" key="2">
    <source>
        <dbReference type="SAM" id="Phobius"/>
    </source>
</evidence>
<feature type="transmembrane region" description="Helical" evidence="2">
    <location>
        <begin position="80"/>
        <end position="103"/>
    </location>
</feature>
<dbReference type="Proteomes" id="UP000249794">
    <property type="component" value="Unassembled WGS sequence"/>
</dbReference>
<feature type="transmembrane region" description="Helical" evidence="2">
    <location>
        <begin position="169"/>
        <end position="188"/>
    </location>
</feature>
<gene>
    <name evidence="3" type="ORF">DCF15_18150</name>
</gene>
<reference evidence="4" key="1">
    <citation type="submission" date="2018-04" db="EMBL/GenBank/DDBJ databases">
        <authorList>
            <person name="Cornet L."/>
        </authorList>
    </citation>
    <scope>NUCLEOTIDE SEQUENCE [LARGE SCALE GENOMIC DNA]</scope>
</reference>
<protein>
    <recommendedName>
        <fullName evidence="5">Transmembrane protein</fullName>
    </recommendedName>
</protein>
<evidence type="ECO:0000256" key="1">
    <source>
        <dbReference type="SAM" id="MobiDB-lite"/>
    </source>
</evidence>
<accession>A0A2W4WSQ0</accession>
<dbReference type="AlphaFoldDB" id="A0A2W4WSQ0"/>